<dbReference type="Proteomes" id="UP000001542">
    <property type="component" value="Unassembled WGS sequence"/>
</dbReference>
<dbReference type="InParanoid" id="A2F2I2"/>
<organism evidence="1 2">
    <name type="scientific">Trichomonas vaginalis (strain ATCC PRA-98 / G3)</name>
    <dbReference type="NCBI Taxonomy" id="412133"/>
    <lineage>
        <taxon>Eukaryota</taxon>
        <taxon>Metamonada</taxon>
        <taxon>Parabasalia</taxon>
        <taxon>Trichomonadida</taxon>
        <taxon>Trichomonadidae</taxon>
        <taxon>Trichomonas</taxon>
    </lineage>
</organism>
<reference evidence="1" key="1">
    <citation type="submission" date="2006-10" db="EMBL/GenBank/DDBJ databases">
        <authorList>
            <person name="Amadeo P."/>
            <person name="Zhao Q."/>
            <person name="Wortman J."/>
            <person name="Fraser-Liggett C."/>
            <person name="Carlton J."/>
        </authorList>
    </citation>
    <scope>NUCLEOTIDE SEQUENCE</scope>
    <source>
        <strain evidence="1">G3</strain>
    </source>
</reference>
<reference evidence="1" key="2">
    <citation type="journal article" date="2007" name="Science">
        <title>Draft genome sequence of the sexually transmitted pathogen Trichomonas vaginalis.</title>
        <authorList>
            <person name="Carlton J.M."/>
            <person name="Hirt R.P."/>
            <person name="Silva J.C."/>
            <person name="Delcher A.L."/>
            <person name="Schatz M."/>
            <person name="Zhao Q."/>
            <person name="Wortman J.R."/>
            <person name="Bidwell S.L."/>
            <person name="Alsmark U.C.M."/>
            <person name="Besteiro S."/>
            <person name="Sicheritz-Ponten T."/>
            <person name="Noel C.J."/>
            <person name="Dacks J.B."/>
            <person name="Foster P.G."/>
            <person name="Simillion C."/>
            <person name="Van de Peer Y."/>
            <person name="Miranda-Saavedra D."/>
            <person name="Barton G.J."/>
            <person name="Westrop G.D."/>
            <person name="Mueller S."/>
            <person name="Dessi D."/>
            <person name="Fiori P.L."/>
            <person name="Ren Q."/>
            <person name="Paulsen I."/>
            <person name="Zhang H."/>
            <person name="Bastida-Corcuera F.D."/>
            <person name="Simoes-Barbosa A."/>
            <person name="Brown M.T."/>
            <person name="Hayes R.D."/>
            <person name="Mukherjee M."/>
            <person name="Okumura C.Y."/>
            <person name="Schneider R."/>
            <person name="Smith A.J."/>
            <person name="Vanacova S."/>
            <person name="Villalvazo M."/>
            <person name="Haas B.J."/>
            <person name="Pertea M."/>
            <person name="Feldblyum T.V."/>
            <person name="Utterback T.R."/>
            <person name="Shu C.L."/>
            <person name="Osoegawa K."/>
            <person name="de Jong P.J."/>
            <person name="Hrdy I."/>
            <person name="Horvathova L."/>
            <person name="Zubacova Z."/>
            <person name="Dolezal P."/>
            <person name="Malik S.B."/>
            <person name="Logsdon J.M. Jr."/>
            <person name="Henze K."/>
            <person name="Gupta A."/>
            <person name="Wang C.C."/>
            <person name="Dunne R.L."/>
            <person name="Upcroft J.A."/>
            <person name="Upcroft P."/>
            <person name="White O."/>
            <person name="Salzberg S.L."/>
            <person name="Tang P."/>
            <person name="Chiu C.-H."/>
            <person name="Lee Y.-S."/>
            <person name="Embley T.M."/>
            <person name="Coombs G.H."/>
            <person name="Mottram J.C."/>
            <person name="Tachezy J."/>
            <person name="Fraser-Liggett C.M."/>
            <person name="Johnson P.J."/>
        </authorList>
    </citation>
    <scope>NUCLEOTIDE SEQUENCE [LARGE SCALE GENOMIC DNA]</scope>
    <source>
        <strain evidence="1">G3</strain>
    </source>
</reference>
<keyword evidence="2" id="KW-1185">Reference proteome</keyword>
<dbReference type="VEuPathDB" id="TrichDB:TVAG_265850"/>
<dbReference type="RefSeq" id="XP_001313811.1">
    <property type="nucleotide sequence ID" value="XM_001313810.1"/>
</dbReference>
<gene>
    <name evidence="1" type="ORF">TVAG_265850</name>
</gene>
<evidence type="ECO:0000313" key="2">
    <source>
        <dbReference type="Proteomes" id="UP000001542"/>
    </source>
</evidence>
<dbReference type="AlphaFoldDB" id="A2F2I2"/>
<evidence type="ECO:0000313" key="1">
    <source>
        <dbReference type="EMBL" id="EAY00882.1"/>
    </source>
</evidence>
<sequence length="91" mass="10438">MSTETLNIDELIGEATNLIKDINQTLNKAYKKTAKAIYDAKGFELFLIDTGASSPDDIETLKYEWFNKYSKEEKKEYIDKVKEIPLAQLLS</sequence>
<protein>
    <submittedName>
        <fullName evidence="1">Uncharacterized protein</fullName>
    </submittedName>
</protein>
<proteinExistence type="predicted"/>
<name>A2F2I2_TRIV3</name>
<dbReference type="VEuPathDB" id="TrichDB:TVAGG3_0980360"/>
<dbReference type="KEGG" id="tva:4758705"/>
<dbReference type="EMBL" id="DS113586">
    <property type="protein sequence ID" value="EAY00882.1"/>
    <property type="molecule type" value="Genomic_DNA"/>
</dbReference>
<accession>A2F2I2</accession>